<keyword evidence="1" id="KW-0418">Kinase</keyword>
<dbReference type="SUPFAM" id="SSF54211">
    <property type="entry name" value="Ribosomal protein S5 domain 2-like"/>
    <property type="match status" value="1"/>
</dbReference>
<dbReference type="OrthoDB" id="7687262at2"/>
<evidence type="ECO:0000256" key="1">
    <source>
        <dbReference type="ARBA" id="ARBA00022777"/>
    </source>
</evidence>
<organism evidence="3 4">
    <name type="scientific">Pseudothioclava arenosa</name>
    <dbReference type="NCBI Taxonomy" id="1795308"/>
    <lineage>
        <taxon>Bacteria</taxon>
        <taxon>Pseudomonadati</taxon>
        <taxon>Pseudomonadota</taxon>
        <taxon>Alphaproteobacteria</taxon>
        <taxon>Rhodobacterales</taxon>
        <taxon>Paracoccaceae</taxon>
        <taxon>Pseudothioclava</taxon>
    </lineage>
</organism>
<dbReference type="InterPro" id="IPR020568">
    <property type="entry name" value="Ribosomal_Su5_D2-typ_SF"/>
</dbReference>
<keyword evidence="4" id="KW-1185">Reference proteome</keyword>
<dbReference type="Pfam" id="PF00288">
    <property type="entry name" value="GHMP_kinases_N"/>
    <property type="match status" value="1"/>
</dbReference>
<evidence type="ECO:0000259" key="2">
    <source>
        <dbReference type="Pfam" id="PF00288"/>
    </source>
</evidence>
<dbReference type="Gene3D" id="3.30.230.10">
    <property type="match status" value="1"/>
</dbReference>
<dbReference type="Proteomes" id="UP000243507">
    <property type="component" value="Unassembled WGS sequence"/>
</dbReference>
<accession>A0A2A4CNR7</accession>
<dbReference type="EMBL" id="NTJD01000004">
    <property type="protein sequence ID" value="PCD76881.1"/>
    <property type="molecule type" value="Genomic_DNA"/>
</dbReference>
<keyword evidence="1" id="KW-0808">Transferase</keyword>
<dbReference type="GO" id="GO:0005524">
    <property type="term" value="F:ATP binding"/>
    <property type="evidence" value="ECO:0007669"/>
    <property type="project" value="InterPro"/>
</dbReference>
<dbReference type="InterPro" id="IPR006204">
    <property type="entry name" value="GHMP_kinase_N_dom"/>
</dbReference>
<evidence type="ECO:0000313" key="4">
    <source>
        <dbReference type="Proteomes" id="UP000243507"/>
    </source>
</evidence>
<name>A0A2A4CNR7_9RHOB</name>
<dbReference type="AlphaFoldDB" id="A0A2A4CNR7"/>
<feature type="domain" description="GHMP kinase N-terminal" evidence="2">
    <location>
        <begin position="55"/>
        <end position="118"/>
    </location>
</feature>
<comment type="caution">
    <text evidence="3">The sequence shown here is derived from an EMBL/GenBank/DDBJ whole genome shotgun (WGS) entry which is preliminary data.</text>
</comment>
<dbReference type="InterPro" id="IPR014721">
    <property type="entry name" value="Ribsml_uS5_D2-typ_fold_subgr"/>
</dbReference>
<protein>
    <submittedName>
        <fullName evidence="3">Propanediol utilization protein</fullName>
    </submittedName>
</protein>
<evidence type="ECO:0000313" key="3">
    <source>
        <dbReference type="EMBL" id="PCD76881.1"/>
    </source>
</evidence>
<reference evidence="3 4" key="1">
    <citation type="submission" date="2017-09" db="EMBL/GenBank/DDBJ databases">
        <title>A multilocus sequence analysis scheme for characterization of bacteria in the genus Thioclava.</title>
        <authorList>
            <person name="Liu Y."/>
            <person name="Shao Z."/>
        </authorList>
    </citation>
    <scope>NUCLEOTIDE SEQUENCE [LARGE SCALE GENOMIC DNA]</scope>
    <source>
        <strain evidence="3 4">CAU 1312</strain>
    </source>
</reference>
<dbReference type="RefSeq" id="WP_096432645.1">
    <property type="nucleotide sequence ID" value="NZ_NTJD01000004.1"/>
</dbReference>
<sequence length="268" mass="28111">MTVLARAAGHFGEWLQGRLGPDGPVALVTLACPVLEARVLDEAPDNLNIAAQHNVKKVISEFLDNLGLTAPAAFSFDLDMPLGAGAGASTAALVALARAAGFSGPPETLAKACLRAEGATDPLMFPRPDALLWASREARVLETLPPPPACEIVGGYWGDHIKTDPQDAVFSDISDILNDWRDACFAQDLATVAQLASTSAERCTRLRGPEDPMAELARTLGALGHVRAHTGSARGLIFSPGNIPPNAVSVLNNSGLRVVFSFRTGITT</sequence>
<gene>
    <name evidence="3" type="ORF">CLN94_07250</name>
</gene>
<proteinExistence type="predicted"/>
<dbReference type="GO" id="GO:0016301">
    <property type="term" value="F:kinase activity"/>
    <property type="evidence" value="ECO:0007669"/>
    <property type="project" value="UniProtKB-KW"/>
</dbReference>